<gene>
    <name evidence="4" type="ORF">WICPIJ_001003</name>
</gene>
<feature type="domain" description="Utp8 beta-propeller" evidence="2">
    <location>
        <begin position="2"/>
        <end position="412"/>
    </location>
</feature>
<protein>
    <recommendedName>
        <fullName evidence="6">U3 small nucleolar RNA-associated protein 8</fullName>
    </recommendedName>
</protein>
<evidence type="ECO:0000256" key="1">
    <source>
        <dbReference type="SAM" id="MobiDB-lite"/>
    </source>
</evidence>
<reference evidence="4" key="1">
    <citation type="journal article" date="2021" name="Open Biol.">
        <title>Shared evolutionary footprints suggest mitochondrial oxidative damage underlies multiple complex I losses in fungi.</title>
        <authorList>
            <person name="Schikora-Tamarit M.A."/>
            <person name="Marcet-Houben M."/>
            <person name="Nosek J."/>
            <person name="Gabaldon T."/>
        </authorList>
    </citation>
    <scope>NUCLEOTIDE SEQUENCE</scope>
    <source>
        <strain evidence="4">CBS2887</strain>
    </source>
</reference>
<evidence type="ECO:0000313" key="4">
    <source>
        <dbReference type="EMBL" id="KAH3688009.1"/>
    </source>
</evidence>
<evidence type="ECO:0000313" key="5">
    <source>
        <dbReference type="Proteomes" id="UP000774326"/>
    </source>
</evidence>
<dbReference type="Proteomes" id="UP000774326">
    <property type="component" value="Unassembled WGS sequence"/>
</dbReference>
<dbReference type="InterPro" id="IPR053881">
    <property type="entry name" value="Utp8_C"/>
</dbReference>
<feature type="region of interest" description="Disordered" evidence="1">
    <location>
        <begin position="78"/>
        <end position="132"/>
    </location>
</feature>
<dbReference type="Pfam" id="PF22542">
    <property type="entry name" value="Utp8_C"/>
    <property type="match status" value="1"/>
</dbReference>
<proteinExistence type="predicted"/>
<evidence type="ECO:0000259" key="3">
    <source>
        <dbReference type="Pfam" id="PF22542"/>
    </source>
</evidence>
<evidence type="ECO:0008006" key="6">
    <source>
        <dbReference type="Google" id="ProtNLM"/>
    </source>
</evidence>
<feature type="domain" description="Utp8 C-terminal" evidence="3">
    <location>
        <begin position="453"/>
        <end position="641"/>
    </location>
</feature>
<keyword evidence="5" id="KW-1185">Reference proteome</keyword>
<feature type="compositionally biased region" description="Acidic residues" evidence="1">
    <location>
        <begin position="83"/>
        <end position="128"/>
    </location>
</feature>
<dbReference type="OrthoDB" id="4055624at2759"/>
<evidence type="ECO:0000259" key="2">
    <source>
        <dbReference type="Pfam" id="PF10395"/>
    </source>
</evidence>
<sequence>MSLTDIYQLTKLPRVSAELASLVQITSDSDSEFLKLGISGSSISKYVLKPSPRLIWSKSLAPGVAVGCIESYTVKTQIAKTTEDEEPKEEEDAQDEDEDKMDVDSEEPIEENKDEDIQDADQVEEEQEQQAQETVEQIDEYFVFGAYDKSKKRHTLQTLKVLPNDSELVHESVSASKILSLRVDQSSNSLIVITEEEIKGLDLTTYETKWSLKTLYVTEYVKYLANDIILVIEKSHSKSRSKANQFTKLNYRIVTLSGVEVNSKIIEHEGGNALSYKYDVVDGVLYQYFVESNEVVSYQLPHFTQLKSINLQTHFDIKQGEVVGINAPALDRVLIITKAGIHLLNIRFEIQLSFIESAKSIHSILSVEAPLRNNAGVINQAYQNFIVVSRGNEIAGLSYTLDSNTIRDSIGKQTASATASATINEIPSILNIPSTVAQAPTTELFDSSLSSFDFDKNLYTYLQATQGYYTDSDRIVTSSFITRCVDFIFATYSSTQLPERVLTYLLTHPLFPYLGDLLSRLRSSPRLLRQAIVTSNISLRELISELNTTENAEIFKDLITRILEFPKSSLGSEFKNLQTQRIIAKIIELDYGFELVSLLIDANGILMWDDVEYVDQLIALVEGKVSTLQGNQSLISVLDVLDGKSGLAEGVVVKKALPLYSVETLTFN</sequence>
<organism evidence="4 5">
    <name type="scientific">Wickerhamomyces pijperi</name>
    <name type="common">Yeast</name>
    <name type="synonym">Pichia pijperi</name>
    <dbReference type="NCBI Taxonomy" id="599730"/>
    <lineage>
        <taxon>Eukaryota</taxon>
        <taxon>Fungi</taxon>
        <taxon>Dikarya</taxon>
        <taxon>Ascomycota</taxon>
        <taxon>Saccharomycotina</taxon>
        <taxon>Saccharomycetes</taxon>
        <taxon>Phaffomycetales</taxon>
        <taxon>Wickerhamomycetaceae</taxon>
        <taxon>Wickerhamomyces</taxon>
    </lineage>
</organism>
<comment type="caution">
    <text evidence="4">The sequence shown here is derived from an EMBL/GenBank/DDBJ whole genome shotgun (WGS) entry which is preliminary data.</text>
</comment>
<accession>A0A9P8TR76</accession>
<name>A0A9P8TR76_WICPI</name>
<dbReference type="EMBL" id="JAEUBG010000552">
    <property type="protein sequence ID" value="KAH3688009.1"/>
    <property type="molecule type" value="Genomic_DNA"/>
</dbReference>
<dbReference type="Pfam" id="PF10395">
    <property type="entry name" value="Utp8_b_propeller"/>
    <property type="match status" value="1"/>
</dbReference>
<dbReference type="InterPro" id="IPR018843">
    <property type="entry name" value="Utp8_b-prop"/>
</dbReference>
<reference evidence="4" key="2">
    <citation type="submission" date="2021-01" db="EMBL/GenBank/DDBJ databases">
        <authorList>
            <person name="Schikora-Tamarit M.A."/>
        </authorList>
    </citation>
    <scope>NUCLEOTIDE SEQUENCE</scope>
    <source>
        <strain evidence="4">CBS2887</strain>
    </source>
</reference>
<dbReference type="AlphaFoldDB" id="A0A9P8TR76"/>